<evidence type="ECO:0000256" key="1">
    <source>
        <dbReference type="SAM" id="SignalP"/>
    </source>
</evidence>
<accession>A0A7I4YYI4</accession>
<protein>
    <submittedName>
        <fullName evidence="3">Secreted protein</fullName>
    </submittedName>
</protein>
<name>A0A7I4YYI4_HAECO</name>
<feature type="chain" id="PRO_5029732910" evidence="1">
    <location>
        <begin position="18"/>
        <end position="91"/>
    </location>
</feature>
<sequence length="91" mass="10209">MFFTLLVLAFFLADVDAAFNWKEYAMGFAKNASRIYEENTGRSLRDDLAEKAKEVIKSPNSVKEEAITSFKQSLSRAGPNSMSKKVFSLFG</sequence>
<dbReference type="WBParaSite" id="HCON_00161680-00001">
    <property type="protein sequence ID" value="HCON_00161680-00001"/>
    <property type="gene ID" value="HCON_00161680"/>
</dbReference>
<dbReference type="Proteomes" id="UP000025227">
    <property type="component" value="Unplaced"/>
</dbReference>
<proteinExistence type="predicted"/>
<feature type="signal peptide" evidence="1">
    <location>
        <begin position="1"/>
        <end position="17"/>
    </location>
</feature>
<dbReference type="AlphaFoldDB" id="A0A7I4YYI4"/>
<organism evidence="2 3">
    <name type="scientific">Haemonchus contortus</name>
    <name type="common">Barber pole worm</name>
    <dbReference type="NCBI Taxonomy" id="6289"/>
    <lineage>
        <taxon>Eukaryota</taxon>
        <taxon>Metazoa</taxon>
        <taxon>Ecdysozoa</taxon>
        <taxon>Nematoda</taxon>
        <taxon>Chromadorea</taxon>
        <taxon>Rhabditida</taxon>
        <taxon>Rhabditina</taxon>
        <taxon>Rhabditomorpha</taxon>
        <taxon>Strongyloidea</taxon>
        <taxon>Trichostrongylidae</taxon>
        <taxon>Haemonchus</taxon>
    </lineage>
</organism>
<keyword evidence="1" id="KW-0732">Signal</keyword>
<reference evidence="3" key="1">
    <citation type="submission" date="2020-12" db="UniProtKB">
        <authorList>
            <consortium name="WormBaseParasite"/>
        </authorList>
    </citation>
    <scope>IDENTIFICATION</scope>
    <source>
        <strain evidence="3">MHco3</strain>
    </source>
</reference>
<evidence type="ECO:0000313" key="2">
    <source>
        <dbReference type="Proteomes" id="UP000025227"/>
    </source>
</evidence>
<keyword evidence="2" id="KW-1185">Reference proteome</keyword>
<evidence type="ECO:0000313" key="3">
    <source>
        <dbReference type="WBParaSite" id="HCON_00161680-00001"/>
    </source>
</evidence>